<reference evidence="2 3" key="1">
    <citation type="journal article" date="2016" name="Mol. Biol. Evol.">
        <title>Comparative Genomics of Early-Diverging Mushroom-Forming Fungi Provides Insights into the Origins of Lignocellulose Decay Capabilities.</title>
        <authorList>
            <person name="Nagy L.G."/>
            <person name="Riley R."/>
            <person name="Tritt A."/>
            <person name="Adam C."/>
            <person name="Daum C."/>
            <person name="Floudas D."/>
            <person name="Sun H."/>
            <person name="Yadav J.S."/>
            <person name="Pangilinan J."/>
            <person name="Larsson K.H."/>
            <person name="Matsuura K."/>
            <person name="Barry K."/>
            <person name="Labutti K."/>
            <person name="Kuo R."/>
            <person name="Ohm R.A."/>
            <person name="Bhattacharya S.S."/>
            <person name="Shirouzu T."/>
            <person name="Yoshinaga Y."/>
            <person name="Martin F.M."/>
            <person name="Grigoriev I.V."/>
            <person name="Hibbett D.S."/>
        </authorList>
    </citation>
    <scope>NUCLEOTIDE SEQUENCE [LARGE SCALE GENOMIC DNA]</scope>
    <source>
        <strain evidence="2 3">L-15889</strain>
    </source>
</reference>
<sequence>MAPSRRQACRGLTIQRIPGSGSPGEGASSFLPLSGSSQPASVSPGSLAPAPTSSSTQRLSPARPRDTATRHILHPAVTARLGLVTAALLPLPLPLLFFLFALPPTAWHVLLCLDPMPQAQRGIAYPSGRNLAGPPAQPRVSDPRAHRACQLHPPSRSQTTAQSPDRGATQRRRVMLELYHLVRFASWLLGTSVPPGTEEGYYDSQRVLGRLGD</sequence>
<accession>A0A165SJ66</accession>
<feature type="region of interest" description="Disordered" evidence="1">
    <location>
        <begin position="125"/>
        <end position="168"/>
    </location>
</feature>
<gene>
    <name evidence="2" type="ORF">DAEQUDRAFT_763197</name>
</gene>
<evidence type="ECO:0000256" key="1">
    <source>
        <dbReference type="SAM" id="MobiDB-lite"/>
    </source>
</evidence>
<feature type="region of interest" description="Disordered" evidence="1">
    <location>
        <begin position="1"/>
        <end position="66"/>
    </location>
</feature>
<dbReference type="Proteomes" id="UP000076727">
    <property type="component" value="Unassembled WGS sequence"/>
</dbReference>
<evidence type="ECO:0000313" key="3">
    <source>
        <dbReference type="Proteomes" id="UP000076727"/>
    </source>
</evidence>
<name>A0A165SJ66_9APHY</name>
<protein>
    <submittedName>
        <fullName evidence="2">Uncharacterized protein</fullName>
    </submittedName>
</protein>
<dbReference type="AlphaFoldDB" id="A0A165SJ66"/>
<feature type="compositionally biased region" description="Polar residues" evidence="1">
    <location>
        <begin position="34"/>
        <end position="44"/>
    </location>
</feature>
<evidence type="ECO:0000313" key="2">
    <source>
        <dbReference type="EMBL" id="KZT72071.1"/>
    </source>
</evidence>
<keyword evidence="3" id="KW-1185">Reference proteome</keyword>
<proteinExistence type="predicted"/>
<dbReference type="EMBL" id="KV429042">
    <property type="protein sequence ID" value="KZT72071.1"/>
    <property type="molecule type" value="Genomic_DNA"/>
</dbReference>
<organism evidence="2 3">
    <name type="scientific">Daedalea quercina L-15889</name>
    <dbReference type="NCBI Taxonomy" id="1314783"/>
    <lineage>
        <taxon>Eukaryota</taxon>
        <taxon>Fungi</taxon>
        <taxon>Dikarya</taxon>
        <taxon>Basidiomycota</taxon>
        <taxon>Agaricomycotina</taxon>
        <taxon>Agaricomycetes</taxon>
        <taxon>Polyporales</taxon>
        <taxon>Fomitopsis</taxon>
    </lineage>
</organism>